<dbReference type="GO" id="GO:0019005">
    <property type="term" value="C:SCF ubiquitin ligase complex"/>
    <property type="evidence" value="ECO:0007669"/>
    <property type="project" value="TreeGrafter"/>
</dbReference>
<gene>
    <name evidence="2" type="primary">FBXL20</name>
    <name evidence="2" type="ORF">BLAG_LOCUS15846</name>
</gene>
<proteinExistence type="predicted"/>
<evidence type="ECO:0000313" key="3">
    <source>
        <dbReference type="Proteomes" id="UP000838412"/>
    </source>
</evidence>
<dbReference type="PANTHER" id="PTHR13318">
    <property type="entry name" value="PARTNER OF PAIRED, ISOFORM B-RELATED"/>
    <property type="match status" value="1"/>
</dbReference>
<dbReference type="EMBL" id="OV696688">
    <property type="protein sequence ID" value="CAH1258194.1"/>
    <property type="molecule type" value="Genomic_DNA"/>
</dbReference>
<protein>
    <submittedName>
        <fullName evidence="2">FBXL20 protein</fullName>
    </submittedName>
</protein>
<feature type="domain" description="F-box/LRR-repeat protein 15-like leucin rich repeat" evidence="1">
    <location>
        <begin position="193"/>
        <end position="399"/>
    </location>
</feature>
<keyword evidence="3" id="KW-1185">Reference proteome</keyword>
<evidence type="ECO:0000313" key="2">
    <source>
        <dbReference type="EMBL" id="CAH1258194.1"/>
    </source>
</evidence>
<dbReference type="InterPro" id="IPR032675">
    <property type="entry name" value="LRR_dom_sf"/>
</dbReference>
<name>A0A8J9ZPY6_BRALA</name>
<dbReference type="Proteomes" id="UP000838412">
    <property type="component" value="Chromosome 3"/>
</dbReference>
<dbReference type="FunFam" id="3.80.10.10:FF:002025">
    <property type="entry name" value="F-box family protein"/>
    <property type="match status" value="1"/>
</dbReference>
<organism evidence="2 3">
    <name type="scientific">Branchiostoma lanceolatum</name>
    <name type="common">Common lancelet</name>
    <name type="synonym">Amphioxus lanceolatum</name>
    <dbReference type="NCBI Taxonomy" id="7740"/>
    <lineage>
        <taxon>Eukaryota</taxon>
        <taxon>Metazoa</taxon>
        <taxon>Chordata</taxon>
        <taxon>Cephalochordata</taxon>
        <taxon>Leptocardii</taxon>
        <taxon>Amphioxiformes</taxon>
        <taxon>Branchiostomatidae</taxon>
        <taxon>Branchiostoma</taxon>
    </lineage>
</organism>
<dbReference type="InterPro" id="IPR057207">
    <property type="entry name" value="FBXL15_LRR"/>
</dbReference>
<dbReference type="AlphaFoldDB" id="A0A8J9ZPY6"/>
<evidence type="ECO:0000259" key="1">
    <source>
        <dbReference type="Pfam" id="PF25372"/>
    </source>
</evidence>
<accession>A0A8J9ZPY6</accession>
<dbReference type="SUPFAM" id="SSF52058">
    <property type="entry name" value="L domain-like"/>
    <property type="match status" value="1"/>
</dbReference>
<dbReference type="Gene3D" id="3.80.10.10">
    <property type="entry name" value="Ribonuclease Inhibitor"/>
    <property type="match status" value="4"/>
</dbReference>
<dbReference type="SUPFAM" id="SSF52047">
    <property type="entry name" value="RNI-like"/>
    <property type="match status" value="1"/>
</dbReference>
<sequence>MVRSLTESCLSCLACNLHSINRVGHYLATRHKELLLEWLVYHDRLTPEYLPHITYHLFSSGLRTVNFYKCQQVTDAVLTQLGDCGCKLRSITIHGCLEVTDAGMVALLQQQDELELLELRKLPHLVTDWAHAAISPVLEHLDLRGCTYVDASAVCRVVSTNPTISTMILAHCHRLGENINTVVQQIAGSLNTNLEHLDVAGDHCLSDASLTAISTHCSNLKSLNLHGCRRVTAEALQELLVSCLHLQKLDLSYCYQVTTQTAPHILFHLPERLQFLSLCGVQLPYPQTLEGLTKLRRLEELVLCGISNLTVEVMDMLLPKVGGSLVHLDLSGCTAVDDVLLKSVSAHCVNLQRLVLSFCTQVTGVTLLPIFEDSERAQNITCLIFTACVSMSMEVLQVIASNCVNLERFHVAGLADVKDDLLLTLASNCSNLKNVTFKSCNQLTDASVCELSRCCPLREVVLSGVRSLTDRSILSLANSCQHLDCVYVSGCTQVTSAALRYLQDCCVKRVHIQHKTPNMDPNQLMAKNLDTGEYLRVDQMAVS</sequence>
<dbReference type="Pfam" id="PF25372">
    <property type="entry name" value="DUF7885"/>
    <property type="match status" value="1"/>
</dbReference>
<dbReference type="InterPro" id="IPR006553">
    <property type="entry name" value="Leu-rich_rpt_Cys-con_subtyp"/>
</dbReference>
<dbReference type="OrthoDB" id="27842at2759"/>
<dbReference type="GO" id="GO:0031146">
    <property type="term" value="P:SCF-dependent proteasomal ubiquitin-dependent protein catabolic process"/>
    <property type="evidence" value="ECO:0007669"/>
    <property type="project" value="TreeGrafter"/>
</dbReference>
<reference evidence="2" key="1">
    <citation type="submission" date="2022-01" db="EMBL/GenBank/DDBJ databases">
        <authorList>
            <person name="Braso-Vives M."/>
        </authorList>
    </citation>
    <scope>NUCLEOTIDE SEQUENCE</scope>
</reference>
<dbReference type="SMART" id="SM00367">
    <property type="entry name" value="LRR_CC"/>
    <property type="match status" value="12"/>
</dbReference>